<feature type="compositionally biased region" description="Basic residues" evidence="3">
    <location>
        <begin position="33"/>
        <end position="42"/>
    </location>
</feature>
<dbReference type="STRING" id="2070753.A0A3A2ZGB6"/>
<dbReference type="PANTHER" id="PTHR47936">
    <property type="entry name" value="PPR_LONG DOMAIN-CONTAINING PROTEIN"/>
    <property type="match status" value="1"/>
</dbReference>
<accession>A0A3A2ZGB6</accession>
<feature type="compositionally biased region" description="Low complexity" evidence="3">
    <location>
        <begin position="736"/>
        <end position="747"/>
    </location>
</feature>
<feature type="region of interest" description="Disordered" evidence="3">
    <location>
        <begin position="33"/>
        <end position="57"/>
    </location>
</feature>
<name>A0A3A2ZGB6_9EURO</name>
<evidence type="ECO:0000259" key="4">
    <source>
        <dbReference type="Pfam" id="PF23276"/>
    </source>
</evidence>
<dbReference type="EMBL" id="MVGC01000178">
    <property type="protein sequence ID" value="RJE22239.1"/>
    <property type="molecule type" value="Genomic_DNA"/>
</dbReference>
<feature type="region of interest" description="Disordered" evidence="3">
    <location>
        <begin position="641"/>
        <end position="671"/>
    </location>
</feature>
<organism evidence="5 6">
    <name type="scientific">Aspergillus sclerotialis</name>
    <dbReference type="NCBI Taxonomy" id="2070753"/>
    <lineage>
        <taxon>Eukaryota</taxon>
        <taxon>Fungi</taxon>
        <taxon>Dikarya</taxon>
        <taxon>Ascomycota</taxon>
        <taxon>Pezizomycotina</taxon>
        <taxon>Eurotiomycetes</taxon>
        <taxon>Eurotiomycetidae</taxon>
        <taxon>Eurotiales</taxon>
        <taxon>Aspergillaceae</taxon>
        <taxon>Aspergillus</taxon>
        <taxon>Aspergillus subgen. Polypaecilum</taxon>
    </lineage>
</organism>
<feature type="region of interest" description="Disordered" evidence="3">
    <location>
        <begin position="728"/>
        <end position="754"/>
    </location>
</feature>
<keyword evidence="1" id="KW-0677">Repeat</keyword>
<feature type="repeat" description="PPR" evidence="2">
    <location>
        <begin position="502"/>
        <end position="536"/>
    </location>
</feature>
<comment type="caution">
    <text evidence="5">The sequence shown here is derived from an EMBL/GenBank/DDBJ whole genome shotgun (WGS) entry which is preliminary data.</text>
</comment>
<dbReference type="Pfam" id="PF13812">
    <property type="entry name" value="PPR_3"/>
    <property type="match status" value="1"/>
</dbReference>
<keyword evidence="6" id="KW-1185">Reference proteome</keyword>
<feature type="compositionally biased region" description="Basic and acidic residues" evidence="3">
    <location>
        <begin position="655"/>
        <end position="667"/>
    </location>
</feature>
<evidence type="ECO:0000256" key="3">
    <source>
        <dbReference type="SAM" id="MobiDB-lite"/>
    </source>
</evidence>
<dbReference type="InterPro" id="IPR057027">
    <property type="entry name" value="TPR_mt"/>
</dbReference>
<dbReference type="PROSITE" id="PS51375">
    <property type="entry name" value="PPR"/>
    <property type="match status" value="1"/>
</dbReference>
<feature type="region of interest" description="Disordered" evidence="3">
    <location>
        <begin position="692"/>
        <end position="711"/>
    </location>
</feature>
<protein>
    <submittedName>
        <fullName evidence="5">Pentatricopeptide repeat protein</fullName>
    </submittedName>
</protein>
<evidence type="ECO:0000313" key="6">
    <source>
        <dbReference type="Proteomes" id="UP000266188"/>
    </source>
</evidence>
<gene>
    <name evidence="5" type="ORF">PHISCL_05418</name>
</gene>
<dbReference type="PANTHER" id="PTHR47936:SF3">
    <property type="entry name" value="PENTACOTRIPEPTIDE-REPEAT REGION OF PRORP DOMAIN-CONTAINING PROTEIN"/>
    <property type="match status" value="1"/>
</dbReference>
<evidence type="ECO:0000313" key="5">
    <source>
        <dbReference type="EMBL" id="RJE22239.1"/>
    </source>
</evidence>
<dbReference type="InterPro" id="IPR011990">
    <property type="entry name" value="TPR-like_helical_dom_sf"/>
</dbReference>
<dbReference type="AlphaFoldDB" id="A0A3A2ZGB6"/>
<reference evidence="6" key="1">
    <citation type="submission" date="2017-02" db="EMBL/GenBank/DDBJ databases">
        <authorList>
            <person name="Tafer H."/>
            <person name="Lopandic K."/>
        </authorList>
    </citation>
    <scope>NUCLEOTIDE SEQUENCE [LARGE SCALE GENOMIC DNA]</scope>
    <source>
        <strain evidence="6">CBS 366.77</strain>
    </source>
</reference>
<dbReference type="Gene3D" id="1.25.40.10">
    <property type="entry name" value="Tetratricopeptide repeat domain"/>
    <property type="match status" value="2"/>
</dbReference>
<feature type="region of interest" description="Disordered" evidence="3">
    <location>
        <begin position="89"/>
        <end position="108"/>
    </location>
</feature>
<evidence type="ECO:0000256" key="1">
    <source>
        <dbReference type="ARBA" id="ARBA00022737"/>
    </source>
</evidence>
<feature type="domain" description="Pentatricopeptide repeat-containing protein-mitochondrial" evidence="4">
    <location>
        <begin position="357"/>
        <end position="479"/>
    </location>
</feature>
<dbReference type="OrthoDB" id="747253at2759"/>
<proteinExistence type="predicted"/>
<sequence>MSQKALILDGFWYCLRPSFALTTPTHCGFSFISRKHHSKRRSPPTIPPRRTSSPPSQCHYSTFHGFNRDPRLKGDKVYQTFLNDISADIEHENRSTGQRGQEKDEEQVGLIKSPSFRQPGKIKGRGARVVSIPDEWKKSPIEFLEAKLQRLATKSPDIMTATRILRVLIGYHKIRPNVRHYRALILNNCDPKRGSADQVRSLLAEMEPNGIPLDSGTLHAALQALAVHPDYLLTEIILQTLRDRWLSLSPAGWNFVVAGFIRQNQFELALDHVAQMEMKNIQVENWVHSQLVYNLCEIEDFDEVLRLMRSRTSQGHDMTLDLWHYVLDIASEALHYGTTLYVWRRTVELGYLQPPYGICRNVLTTASRAGDTALAASVFKYLNDIDVPRGLEEYEKMAETHLVANNLYSAFETLCSMHKSGIELEASSTRSILTFMIDRKTAPRVAWDMLKQLKLKKYDIPVGCANVVIELCENMAQYDWSMADEGVSFYKELYSLCSKGADVLTYNSLIRMCRWAQNREAAMFIVKEMSALNVTPNGQTFENLVLLCLDAGNFQSAWLYFQDFLERGGNLSEEVGIQIRNSCSNSDDEFAVQLRYHPLIRGNVVRRYHVDDRSKAEQAVEQIIEDERVVREDAIFKDSVDRQYEGTGSQETEQETQRTKETSEKHLSGKQKSLWDLPWPIRRKLMTREQRIAVNKERRKRKRRYQAIERNKQDEGWMNYEAGGLMTEDEVKAIKNSPNSPNSADSADSAEKPN</sequence>
<dbReference type="InterPro" id="IPR002885">
    <property type="entry name" value="PPR_rpt"/>
</dbReference>
<dbReference type="Proteomes" id="UP000266188">
    <property type="component" value="Unassembled WGS sequence"/>
</dbReference>
<evidence type="ECO:0000256" key="2">
    <source>
        <dbReference type="PROSITE-ProRule" id="PRU00708"/>
    </source>
</evidence>
<dbReference type="Pfam" id="PF23276">
    <property type="entry name" value="TPR_24"/>
    <property type="match status" value="1"/>
</dbReference>